<evidence type="ECO:0000313" key="6">
    <source>
        <dbReference type="Proteomes" id="UP000489190"/>
    </source>
</evidence>
<sequence>MPILRPFFVPLPPLSSAQGEAGARPGECWEQARRRLEAANYALPPEHNDLDPGADYTNAGPVDECEGIKWQLGELGTI</sequence>
<organism evidence="3 5">
    <name type="scientific">Pseudomonas helleri</name>
    <dbReference type="NCBI Taxonomy" id="1608996"/>
    <lineage>
        <taxon>Bacteria</taxon>
        <taxon>Pseudomonadati</taxon>
        <taxon>Pseudomonadota</taxon>
        <taxon>Gammaproteobacteria</taxon>
        <taxon>Pseudomonadales</taxon>
        <taxon>Pseudomonadaceae</taxon>
        <taxon>Pseudomonas</taxon>
    </lineage>
</organism>
<comment type="caution">
    <text evidence="3">The sequence shown here is derived from an EMBL/GenBank/DDBJ whole genome shotgun (WGS) entry which is preliminary data.</text>
</comment>
<dbReference type="EMBL" id="WIWF01000174">
    <property type="protein sequence ID" value="MQT77640.1"/>
    <property type="molecule type" value="Genomic_DNA"/>
</dbReference>
<protein>
    <submittedName>
        <fullName evidence="3">Uncharacterized protein</fullName>
    </submittedName>
</protein>
<gene>
    <name evidence="3" type="ORF">GHO30_18130</name>
    <name evidence="1" type="ORF">GHO37_25625</name>
    <name evidence="2" type="ORF">GHO39_10980</name>
</gene>
<evidence type="ECO:0000313" key="2">
    <source>
        <dbReference type="EMBL" id="MQT89655.1"/>
    </source>
</evidence>
<dbReference type="Proteomes" id="UP000470186">
    <property type="component" value="Unassembled WGS sequence"/>
</dbReference>
<evidence type="ECO:0000313" key="5">
    <source>
        <dbReference type="Proteomes" id="UP000470186"/>
    </source>
</evidence>
<dbReference type="AlphaFoldDB" id="A0A7X1YAL8"/>
<dbReference type="EMBL" id="WIVX01000101">
    <property type="protein sequence ID" value="MQU33282.1"/>
    <property type="molecule type" value="Genomic_DNA"/>
</dbReference>
<keyword evidence="5" id="KW-1185">Reference proteome</keyword>
<dbReference type="Proteomes" id="UP000447574">
    <property type="component" value="Unassembled WGS sequence"/>
</dbReference>
<dbReference type="RefSeq" id="WP_153328292.1">
    <property type="nucleotide sequence ID" value="NZ_JBQEGR010000003.1"/>
</dbReference>
<reference evidence="4 5" key="1">
    <citation type="submission" date="2019-10" db="EMBL/GenBank/DDBJ databases">
        <title>Evaluation of single-gene subtyping targets for Pseudomonas.</title>
        <authorList>
            <person name="Reichler S.J."/>
            <person name="Orsi R.H."/>
            <person name="Wiedmann M."/>
            <person name="Martin N.H."/>
            <person name="Murphy S.I."/>
        </authorList>
    </citation>
    <scope>NUCLEOTIDE SEQUENCE [LARGE SCALE GENOMIC DNA]</scope>
    <source>
        <strain evidence="3 5">FSL R10-2107</strain>
        <strain evidence="1 4">FSL R10-2932</strain>
        <strain evidence="2 6">FSL R10-3254</strain>
    </source>
</reference>
<evidence type="ECO:0000313" key="1">
    <source>
        <dbReference type="EMBL" id="MQT77640.1"/>
    </source>
</evidence>
<evidence type="ECO:0000313" key="4">
    <source>
        <dbReference type="Proteomes" id="UP000447574"/>
    </source>
</evidence>
<accession>A0A7X1YAL8</accession>
<dbReference type="EMBL" id="WIWI01000025">
    <property type="protein sequence ID" value="MQT89655.1"/>
    <property type="molecule type" value="Genomic_DNA"/>
</dbReference>
<evidence type="ECO:0000313" key="3">
    <source>
        <dbReference type="EMBL" id="MQU33282.1"/>
    </source>
</evidence>
<dbReference type="Proteomes" id="UP000489190">
    <property type="component" value="Unassembled WGS sequence"/>
</dbReference>
<proteinExistence type="predicted"/>
<name>A0A7X1YAL8_9PSED</name>